<comment type="caution">
    <text evidence="2">The sequence shown here is derived from an EMBL/GenBank/DDBJ whole genome shotgun (WGS) entry which is preliminary data.</text>
</comment>
<organism evidence="2 3">
    <name type="scientific">Roseateles depolymerans</name>
    <dbReference type="NCBI Taxonomy" id="76731"/>
    <lineage>
        <taxon>Bacteria</taxon>
        <taxon>Pseudomonadati</taxon>
        <taxon>Pseudomonadota</taxon>
        <taxon>Betaproteobacteria</taxon>
        <taxon>Burkholderiales</taxon>
        <taxon>Sphaerotilaceae</taxon>
        <taxon>Roseateles</taxon>
    </lineage>
</organism>
<evidence type="ECO:0000259" key="1">
    <source>
        <dbReference type="PROSITE" id="PS50943"/>
    </source>
</evidence>
<dbReference type="SMART" id="SM00530">
    <property type="entry name" value="HTH_XRE"/>
    <property type="match status" value="1"/>
</dbReference>
<dbReference type="PROSITE" id="PS50943">
    <property type="entry name" value="HTH_CROC1"/>
    <property type="match status" value="1"/>
</dbReference>
<dbReference type="EMBL" id="QFOD01000014">
    <property type="protein sequence ID" value="PZP30481.1"/>
    <property type="molecule type" value="Genomic_DNA"/>
</dbReference>
<evidence type="ECO:0000313" key="3">
    <source>
        <dbReference type="Proteomes" id="UP000249633"/>
    </source>
</evidence>
<sequence length="125" mass="13905">MPTFVGIGEKRSRLTTHFFERLREERMRRGLSQTDFGALAGVTRTAQLNYEKGDRSPDADYLMALMGHGVDVMYLLSGVPAGKSMASITAEQVRVLGAFDQLGDEERQTAFAVLDALRLATKHKR</sequence>
<gene>
    <name evidence="2" type="ORF">DI603_15145</name>
</gene>
<dbReference type="SUPFAM" id="SSF47413">
    <property type="entry name" value="lambda repressor-like DNA-binding domains"/>
    <property type="match status" value="1"/>
</dbReference>
<evidence type="ECO:0000313" key="2">
    <source>
        <dbReference type="EMBL" id="PZP30481.1"/>
    </source>
</evidence>
<proteinExistence type="predicted"/>
<dbReference type="InterPro" id="IPR010982">
    <property type="entry name" value="Lambda_DNA-bd_dom_sf"/>
</dbReference>
<feature type="domain" description="HTH cro/C1-type" evidence="1">
    <location>
        <begin position="22"/>
        <end position="65"/>
    </location>
</feature>
<dbReference type="GO" id="GO:0003677">
    <property type="term" value="F:DNA binding"/>
    <property type="evidence" value="ECO:0007669"/>
    <property type="project" value="InterPro"/>
</dbReference>
<dbReference type="InterPro" id="IPR001387">
    <property type="entry name" value="Cro/C1-type_HTH"/>
</dbReference>
<accession>A0A2W5DF01</accession>
<dbReference type="CDD" id="cd00093">
    <property type="entry name" value="HTH_XRE"/>
    <property type="match status" value="1"/>
</dbReference>
<reference evidence="2 3" key="1">
    <citation type="submission" date="2017-08" db="EMBL/GenBank/DDBJ databases">
        <title>Infants hospitalized years apart are colonized by the same room-sourced microbial strains.</title>
        <authorList>
            <person name="Brooks B."/>
            <person name="Olm M.R."/>
            <person name="Firek B.A."/>
            <person name="Baker R."/>
            <person name="Thomas B.C."/>
            <person name="Morowitz M.J."/>
            <person name="Banfield J.F."/>
        </authorList>
    </citation>
    <scope>NUCLEOTIDE SEQUENCE [LARGE SCALE GENOMIC DNA]</scope>
    <source>
        <strain evidence="2">S2_012_000_R2_81</strain>
    </source>
</reference>
<dbReference type="Gene3D" id="1.10.260.40">
    <property type="entry name" value="lambda repressor-like DNA-binding domains"/>
    <property type="match status" value="1"/>
</dbReference>
<protein>
    <submittedName>
        <fullName evidence="2">Transcriptional regulator</fullName>
    </submittedName>
</protein>
<dbReference type="Proteomes" id="UP000249633">
    <property type="component" value="Unassembled WGS sequence"/>
</dbReference>
<dbReference type="AlphaFoldDB" id="A0A2W5DF01"/>
<name>A0A2W5DF01_9BURK</name>
<dbReference type="Pfam" id="PF01381">
    <property type="entry name" value="HTH_3"/>
    <property type="match status" value="1"/>
</dbReference>